<dbReference type="AlphaFoldDB" id="A0A0A9H734"/>
<name>A0A0A9H734_ARUDO</name>
<sequence length="23" mass="2837">MQQEMKRKFCLKGENEKESEVKH</sequence>
<accession>A0A0A9H734</accession>
<organism evidence="2">
    <name type="scientific">Arundo donax</name>
    <name type="common">Giant reed</name>
    <name type="synonym">Donax arundinaceus</name>
    <dbReference type="NCBI Taxonomy" id="35708"/>
    <lineage>
        <taxon>Eukaryota</taxon>
        <taxon>Viridiplantae</taxon>
        <taxon>Streptophyta</taxon>
        <taxon>Embryophyta</taxon>
        <taxon>Tracheophyta</taxon>
        <taxon>Spermatophyta</taxon>
        <taxon>Magnoliopsida</taxon>
        <taxon>Liliopsida</taxon>
        <taxon>Poales</taxon>
        <taxon>Poaceae</taxon>
        <taxon>PACMAD clade</taxon>
        <taxon>Arundinoideae</taxon>
        <taxon>Arundineae</taxon>
        <taxon>Arundo</taxon>
    </lineage>
</organism>
<feature type="region of interest" description="Disordered" evidence="1">
    <location>
        <begin position="1"/>
        <end position="23"/>
    </location>
</feature>
<reference evidence="2" key="2">
    <citation type="journal article" date="2015" name="Data Brief">
        <title>Shoot transcriptome of the giant reed, Arundo donax.</title>
        <authorList>
            <person name="Barrero R.A."/>
            <person name="Guerrero F.D."/>
            <person name="Moolhuijzen P."/>
            <person name="Goolsby J.A."/>
            <person name="Tidwell J."/>
            <person name="Bellgard S.E."/>
            <person name="Bellgard M.I."/>
        </authorList>
    </citation>
    <scope>NUCLEOTIDE SEQUENCE</scope>
    <source>
        <tissue evidence="2">Shoot tissue taken approximately 20 cm above the soil surface</tissue>
    </source>
</reference>
<reference evidence="2" key="1">
    <citation type="submission" date="2014-09" db="EMBL/GenBank/DDBJ databases">
        <authorList>
            <person name="Magalhaes I.L.F."/>
            <person name="Oliveira U."/>
            <person name="Santos F.R."/>
            <person name="Vidigal T.H.D.A."/>
            <person name="Brescovit A.D."/>
            <person name="Santos A.J."/>
        </authorList>
    </citation>
    <scope>NUCLEOTIDE SEQUENCE</scope>
    <source>
        <tissue evidence="2">Shoot tissue taken approximately 20 cm above the soil surface</tissue>
    </source>
</reference>
<dbReference type="EMBL" id="GBRH01167245">
    <property type="protein sequence ID" value="JAE30651.1"/>
    <property type="molecule type" value="Transcribed_RNA"/>
</dbReference>
<evidence type="ECO:0000313" key="2">
    <source>
        <dbReference type="EMBL" id="JAE30651.1"/>
    </source>
</evidence>
<protein>
    <submittedName>
        <fullName evidence="2">Uncharacterized protein</fullName>
    </submittedName>
</protein>
<proteinExistence type="predicted"/>
<evidence type="ECO:0000256" key="1">
    <source>
        <dbReference type="SAM" id="MobiDB-lite"/>
    </source>
</evidence>